<dbReference type="Pfam" id="PF06119">
    <property type="entry name" value="NIDO"/>
    <property type="match status" value="1"/>
</dbReference>
<evidence type="ECO:0000313" key="4">
    <source>
        <dbReference type="Proteomes" id="UP000007879"/>
    </source>
</evidence>
<feature type="domain" description="NIDO" evidence="2">
    <location>
        <begin position="88"/>
        <end position="235"/>
    </location>
</feature>
<feature type="chain" id="PRO_5012281907" description="NIDO domain-containing protein" evidence="1">
    <location>
        <begin position="23"/>
        <end position="276"/>
    </location>
</feature>
<dbReference type="OrthoDB" id="6236007at2759"/>
<keyword evidence="1" id="KW-0732">Signal</keyword>
<dbReference type="InterPro" id="IPR003886">
    <property type="entry name" value="NIDO_dom"/>
</dbReference>
<dbReference type="InParanoid" id="A0A1X7U4L9"/>
<evidence type="ECO:0000256" key="1">
    <source>
        <dbReference type="SAM" id="SignalP"/>
    </source>
</evidence>
<reference evidence="3" key="2">
    <citation type="submission" date="2017-05" db="UniProtKB">
        <authorList>
            <consortium name="EnsemblMetazoa"/>
        </authorList>
    </citation>
    <scope>IDENTIFICATION</scope>
</reference>
<accession>A0A1X7U4L9</accession>
<dbReference type="Proteomes" id="UP000007879">
    <property type="component" value="Unassembled WGS sequence"/>
</dbReference>
<proteinExistence type="predicted"/>
<organism evidence="3">
    <name type="scientific">Amphimedon queenslandica</name>
    <name type="common">Sponge</name>
    <dbReference type="NCBI Taxonomy" id="400682"/>
    <lineage>
        <taxon>Eukaryota</taxon>
        <taxon>Metazoa</taxon>
        <taxon>Porifera</taxon>
        <taxon>Demospongiae</taxon>
        <taxon>Heteroscleromorpha</taxon>
        <taxon>Haplosclerida</taxon>
        <taxon>Niphatidae</taxon>
        <taxon>Amphimedon</taxon>
    </lineage>
</organism>
<feature type="signal peptide" evidence="1">
    <location>
        <begin position="1"/>
        <end position="22"/>
    </location>
</feature>
<reference evidence="4" key="1">
    <citation type="journal article" date="2010" name="Nature">
        <title>The Amphimedon queenslandica genome and the evolution of animal complexity.</title>
        <authorList>
            <person name="Srivastava M."/>
            <person name="Simakov O."/>
            <person name="Chapman J."/>
            <person name="Fahey B."/>
            <person name="Gauthier M.E."/>
            <person name="Mitros T."/>
            <person name="Richards G.S."/>
            <person name="Conaco C."/>
            <person name="Dacre M."/>
            <person name="Hellsten U."/>
            <person name="Larroux C."/>
            <person name="Putnam N.H."/>
            <person name="Stanke M."/>
            <person name="Adamska M."/>
            <person name="Darling A."/>
            <person name="Degnan S.M."/>
            <person name="Oakley T.H."/>
            <person name="Plachetzki D.C."/>
            <person name="Zhai Y."/>
            <person name="Adamski M."/>
            <person name="Calcino A."/>
            <person name="Cummins S.F."/>
            <person name="Goodstein D.M."/>
            <person name="Harris C."/>
            <person name="Jackson D.J."/>
            <person name="Leys S.P."/>
            <person name="Shu S."/>
            <person name="Woodcroft B.J."/>
            <person name="Vervoort M."/>
            <person name="Kosik K.S."/>
            <person name="Manning G."/>
            <person name="Degnan B.M."/>
            <person name="Rokhsar D.S."/>
        </authorList>
    </citation>
    <scope>NUCLEOTIDE SEQUENCE [LARGE SCALE GENOMIC DNA]</scope>
</reference>
<dbReference type="SMART" id="SM00539">
    <property type="entry name" value="NIDO"/>
    <property type="match status" value="1"/>
</dbReference>
<dbReference type="AlphaFoldDB" id="A0A1X7U4L9"/>
<dbReference type="GO" id="GO:0007160">
    <property type="term" value="P:cell-matrix adhesion"/>
    <property type="evidence" value="ECO:0007669"/>
    <property type="project" value="InterPro"/>
</dbReference>
<protein>
    <recommendedName>
        <fullName evidence="2">NIDO domain-containing protein</fullName>
    </recommendedName>
</protein>
<keyword evidence="4" id="KW-1185">Reference proteome</keyword>
<evidence type="ECO:0000313" key="3">
    <source>
        <dbReference type="EnsemblMetazoa" id="Aqu2.1.22406_001"/>
    </source>
</evidence>
<gene>
    <name evidence="3" type="primary">109584799</name>
</gene>
<name>A0A1X7U4L9_AMPQE</name>
<dbReference type="EnsemblMetazoa" id="Aqu2.1.22406_001">
    <property type="protein sequence ID" value="Aqu2.1.22406_001"/>
    <property type="gene ID" value="Aqu2.1.22406"/>
</dbReference>
<dbReference type="KEGG" id="aqu:109584799"/>
<dbReference type="EnsemblMetazoa" id="XM_020000674.1">
    <property type="protein sequence ID" value="XP_019856233.1"/>
    <property type="gene ID" value="LOC109584799"/>
</dbReference>
<sequence>MVSVVLLTRTILVILSTCYTNGLELADLYPYGTQHGDTMMTGSSLSSTSLLAPIDNLVRLSEAGLMATRYSVIRFGYLEIVNNGNDKVFLNLLYRSSSDTSNTKIYGRTTAYPGLIQRATDQINEAFPNTFCSTSPPTQLIIVTWIDFAKAGSNLGSNFQAIIATNGSNTFGIALYVNVSITSATTGISSNVNSHVVPADPSFFPFGATVTNAPAMMLNSNIPGTYIFSLNHIPPPDPCTEPSPPDCSAVCKAKLLKMTCEALRINHENLPAPCHN</sequence>
<evidence type="ECO:0000259" key="2">
    <source>
        <dbReference type="SMART" id="SM00539"/>
    </source>
</evidence>